<dbReference type="GO" id="GO:0016020">
    <property type="term" value="C:membrane"/>
    <property type="evidence" value="ECO:0007669"/>
    <property type="project" value="UniProtKB-SubCell"/>
</dbReference>
<keyword evidence="6" id="KW-0072">Autophagy</keyword>
<name>A0A8C0JI87_CANLU</name>
<keyword evidence="4 5" id="KW-0449">Lipoprotein</keyword>
<dbReference type="AlphaFoldDB" id="A0A8C0JI87"/>
<proteinExistence type="inferred from homology"/>
<organism evidence="7 8">
    <name type="scientific">Canis lupus dingo</name>
    <name type="common">dingo</name>
    <dbReference type="NCBI Taxonomy" id="286419"/>
    <lineage>
        <taxon>Eukaryota</taxon>
        <taxon>Metazoa</taxon>
        <taxon>Chordata</taxon>
        <taxon>Craniata</taxon>
        <taxon>Vertebrata</taxon>
        <taxon>Euteleostomi</taxon>
        <taxon>Mammalia</taxon>
        <taxon>Eutheria</taxon>
        <taxon>Laurasiatheria</taxon>
        <taxon>Carnivora</taxon>
        <taxon>Caniformia</taxon>
        <taxon>Canidae</taxon>
        <taxon>Canis</taxon>
    </lineage>
</organism>
<dbReference type="InterPro" id="IPR004241">
    <property type="entry name" value="Atg8-like"/>
</dbReference>
<evidence type="ECO:0000256" key="1">
    <source>
        <dbReference type="ARBA" id="ARBA00004370"/>
    </source>
</evidence>
<comment type="subcellular location">
    <subcellularLocation>
        <location evidence="1">Membrane</location>
    </subcellularLocation>
</comment>
<reference evidence="7" key="2">
    <citation type="submission" date="2025-09" db="UniProtKB">
        <authorList>
            <consortium name="Ensembl"/>
        </authorList>
    </citation>
    <scope>IDENTIFICATION</scope>
</reference>
<dbReference type="PANTHER" id="PTHR10969">
    <property type="entry name" value="MICROTUBULE-ASSOCIATED PROTEINS 1A/1B LIGHT CHAIN 3-RELATED"/>
    <property type="match status" value="1"/>
</dbReference>
<dbReference type="InterPro" id="IPR029071">
    <property type="entry name" value="Ubiquitin-like_domsf"/>
</dbReference>
<dbReference type="Pfam" id="PF02991">
    <property type="entry name" value="ATG8"/>
    <property type="match status" value="1"/>
</dbReference>
<dbReference type="SUPFAM" id="SSF54236">
    <property type="entry name" value="Ubiquitin-like"/>
    <property type="match status" value="1"/>
</dbReference>
<dbReference type="Ensembl" id="ENSCAFT00020000520.1">
    <property type="protein sequence ID" value="ENSCAFP00020000431.1"/>
    <property type="gene ID" value="ENSCAFG00020000466.1"/>
</dbReference>
<feature type="lipid moiety-binding region" description="Phosphatidylserine amidated glycine; alternate" evidence="5">
    <location>
        <position position="82"/>
    </location>
</feature>
<evidence type="ECO:0000256" key="2">
    <source>
        <dbReference type="ARBA" id="ARBA00007293"/>
    </source>
</evidence>
<evidence type="ECO:0000256" key="5">
    <source>
        <dbReference type="PIRSR" id="PIRSR604241-50"/>
    </source>
</evidence>
<keyword evidence="3" id="KW-0472">Membrane</keyword>
<dbReference type="GO" id="GO:0006914">
    <property type="term" value="P:autophagy"/>
    <property type="evidence" value="ECO:0007669"/>
    <property type="project" value="UniProtKB-KW"/>
</dbReference>
<dbReference type="Proteomes" id="UP000694391">
    <property type="component" value="Unplaced"/>
</dbReference>
<evidence type="ECO:0000256" key="6">
    <source>
        <dbReference type="RuleBase" id="RU004384"/>
    </source>
</evidence>
<reference evidence="7" key="1">
    <citation type="submission" date="2025-08" db="UniProtKB">
        <authorList>
            <consortium name="Ensembl"/>
        </authorList>
    </citation>
    <scope>IDENTIFICATION</scope>
</reference>
<dbReference type="Gene3D" id="3.10.20.90">
    <property type="entry name" value="Phosphatidylinositol 3-kinase Catalytic Subunit, Chain A, domain 1"/>
    <property type="match status" value="1"/>
</dbReference>
<evidence type="ECO:0000313" key="7">
    <source>
        <dbReference type="Ensembl" id="ENSCAFP00020000431.1"/>
    </source>
</evidence>
<sequence length="87" mass="9877">MAEKWFPILDKTEFLAPDYVNVSELIKIIRKLLQFNANQASFLVVNGHSMVSVSMPISGVYESEKHENSFLCMAYASQETFGMKLLV</sequence>
<evidence type="ECO:0000256" key="4">
    <source>
        <dbReference type="ARBA" id="ARBA00023288"/>
    </source>
</evidence>
<comment type="similarity">
    <text evidence="2 6">Belongs to the ATG8 family.</text>
</comment>
<evidence type="ECO:0000256" key="3">
    <source>
        <dbReference type="ARBA" id="ARBA00023136"/>
    </source>
</evidence>
<accession>A0A8C0JI87</accession>
<protein>
    <submittedName>
        <fullName evidence="7">Uncharacterized protein</fullName>
    </submittedName>
</protein>
<dbReference type="GeneTree" id="ENSGT00940000154158"/>
<evidence type="ECO:0000313" key="8">
    <source>
        <dbReference type="Proteomes" id="UP000694391"/>
    </source>
</evidence>
<keyword evidence="8" id="KW-1185">Reference proteome</keyword>